<sequence length="144" mass="15971">MIAPGGYGEAGVETEGEDNYPVPSALAYWRSQQNPPDLRQILPGGEVHAYMVHHWLNRRLVTPIPDLWMVAIAAVLGKGTVLAVGQISRKQWKKILVMIAVSGMYGGASLQLYITGGILLPWFLPTLTFWTYLIIAFVERKSYG</sequence>
<organism evidence="2 3">
    <name type="scientific">Lyngbya aestuarii BL J</name>
    <dbReference type="NCBI Taxonomy" id="1348334"/>
    <lineage>
        <taxon>Bacteria</taxon>
        <taxon>Bacillati</taxon>
        <taxon>Cyanobacteriota</taxon>
        <taxon>Cyanophyceae</taxon>
        <taxon>Oscillatoriophycideae</taxon>
        <taxon>Oscillatoriales</taxon>
        <taxon>Microcoleaceae</taxon>
        <taxon>Lyngbya</taxon>
    </lineage>
</organism>
<gene>
    <name evidence="2" type="ORF">M595_0949</name>
</gene>
<keyword evidence="3" id="KW-1185">Reference proteome</keyword>
<keyword evidence="1" id="KW-0472">Membrane</keyword>
<name>U7QP43_9CYAN</name>
<dbReference type="EMBL" id="AUZM01000006">
    <property type="protein sequence ID" value="ERT09037.1"/>
    <property type="molecule type" value="Genomic_DNA"/>
</dbReference>
<feature type="transmembrane region" description="Helical" evidence="1">
    <location>
        <begin position="95"/>
        <end position="114"/>
    </location>
</feature>
<protein>
    <submittedName>
        <fullName evidence="2">Putative cHASE2 domain protein</fullName>
    </submittedName>
</protein>
<evidence type="ECO:0000313" key="2">
    <source>
        <dbReference type="EMBL" id="ERT09037.1"/>
    </source>
</evidence>
<accession>U7QP43</accession>
<proteinExistence type="predicted"/>
<evidence type="ECO:0000256" key="1">
    <source>
        <dbReference type="SAM" id="Phobius"/>
    </source>
</evidence>
<feature type="transmembrane region" description="Helical" evidence="1">
    <location>
        <begin position="67"/>
        <end position="88"/>
    </location>
</feature>
<dbReference type="RefSeq" id="WP_023064868.1">
    <property type="nucleotide sequence ID" value="NZ_AUZM01000006.1"/>
</dbReference>
<dbReference type="Proteomes" id="UP000017127">
    <property type="component" value="Unassembled WGS sequence"/>
</dbReference>
<reference evidence="2 3" key="1">
    <citation type="journal article" date="2013" name="Front. Microbiol.">
        <title>Comparative genomic analyses of the cyanobacterium, Lyngbya aestuarii BL J, a powerful hydrogen producer.</title>
        <authorList>
            <person name="Kothari A."/>
            <person name="Vaughn M."/>
            <person name="Garcia-Pichel F."/>
        </authorList>
    </citation>
    <scope>NUCLEOTIDE SEQUENCE [LARGE SCALE GENOMIC DNA]</scope>
    <source>
        <strain evidence="2 3">BL J</strain>
    </source>
</reference>
<feature type="transmembrane region" description="Helical" evidence="1">
    <location>
        <begin position="120"/>
        <end position="138"/>
    </location>
</feature>
<keyword evidence="1" id="KW-1133">Transmembrane helix</keyword>
<evidence type="ECO:0000313" key="3">
    <source>
        <dbReference type="Proteomes" id="UP000017127"/>
    </source>
</evidence>
<dbReference type="AlphaFoldDB" id="U7QP43"/>
<keyword evidence="1" id="KW-0812">Transmembrane</keyword>
<comment type="caution">
    <text evidence="2">The sequence shown here is derived from an EMBL/GenBank/DDBJ whole genome shotgun (WGS) entry which is preliminary data.</text>
</comment>